<name>A0A5C6X689_9DELT</name>
<dbReference type="EMBL" id="VOSL01000103">
    <property type="protein sequence ID" value="TXD33053.1"/>
    <property type="molecule type" value="Genomic_DNA"/>
</dbReference>
<evidence type="ECO:0000313" key="1">
    <source>
        <dbReference type="EMBL" id="TXD33053.1"/>
    </source>
</evidence>
<comment type="caution">
    <text evidence="1">The sequence shown here is derived from an EMBL/GenBank/DDBJ whole genome shotgun (WGS) entry which is preliminary data.</text>
</comment>
<protein>
    <submittedName>
        <fullName evidence="1">Uncharacterized protein</fullName>
    </submittedName>
</protein>
<proteinExistence type="predicted"/>
<dbReference type="Proteomes" id="UP000321046">
    <property type="component" value="Unassembled WGS sequence"/>
</dbReference>
<reference evidence="1 2" key="1">
    <citation type="submission" date="2019-08" db="EMBL/GenBank/DDBJ databases">
        <title>Bradymonadales sp. TMQ2.</title>
        <authorList>
            <person name="Liang Q."/>
        </authorList>
    </citation>
    <scope>NUCLEOTIDE SEQUENCE [LARGE SCALE GENOMIC DNA]</scope>
    <source>
        <strain evidence="1 2">TMQ2</strain>
    </source>
</reference>
<accession>A0A5C6X689</accession>
<gene>
    <name evidence="1" type="ORF">FRC96_16235</name>
</gene>
<evidence type="ECO:0000313" key="2">
    <source>
        <dbReference type="Proteomes" id="UP000321046"/>
    </source>
</evidence>
<sequence>MGTCVDHATYEERRRGEDLEPGYTACGDPDNPSRFAICHPSQYCSSDYFGQCSSGCLSEHNCTELQVCIKEAGENVGTCQHAGNR</sequence>
<organism evidence="1 2">
    <name type="scientific">Lujinxingia vulgaris</name>
    <dbReference type="NCBI Taxonomy" id="2600176"/>
    <lineage>
        <taxon>Bacteria</taxon>
        <taxon>Deltaproteobacteria</taxon>
        <taxon>Bradymonadales</taxon>
        <taxon>Lujinxingiaceae</taxon>
        <taxon>Lujinxingia</taxon>
    </lineage>
</organism>
<dbReference type="OrthoDB" id="5520675at2"/>
<dbReference type="AlphaFoldDB" id="A0A5C6X689"/>